<reference evidence="7 8" key="1">
    <citation type="submission" date="2019-02" db="EMBL/GenBank/DDBJ databases">
        <title>Genome sequencing of the rare red list fungi Hericium alpestre (H. flagellum).</title>
        <authorList>
            <person name="Buettner E."/>
            <person name="Kellner H."/>
        </authorList>
    </citation>
    <scope>NUCLEOTIDE SEQUENCE [LARGE SCALE GENOMIC DNA]</scope>
    <source>
        <strain evidence="7 8">DSM 108284</strain>
    </source>
</reference>
<sequence>MLSRISAICTYALVGMAAVAAAEPVRRGGAPTTTTVTVSNSPGIAGLLGLLGIVLQGVNIPVGVTCDPITVIGAGGASCNQQAVCCQNNNFNGLINIGCTPVNLNL</sequence>
<proteinExistence type="inferred from homology"/>
<dbReference type="GO" id="GO:0009277">
    <property type="term" value="C:fungal-type cell wall"/>
    <property type="evidence" value="ECO:0007669"/>
    <property type="project" value="InterPro"/>
</dbReference>
<comment type="similarity">
    <text evidence="2 6">Belongs to the fungal hydrophobin family.</text>
</comment>
<feature type="chain" id="PRO_5021509778" description="Hydrophobin" evidence="6">
    <location>
        <begin position="22"/>
        <end position="106"/>
    </location>
</feature>
<gene>
    <name evidence="7" type="ORF">EWM64_g1038</name>
</gene>
<keyword evidence="4 6" id="KW-0964">Secreted</keyword>
<evidence type="ECO:0000256" key="3">
    <source>
        <dbReference type="ARBA" id="ARBA00022512"/>
    </source>
</evidence>
<organism evidence="7 8">
    <name type="scientific">Hericium alpestre</name>
    <dbReference type="NCBI Taxonomy" id="135208"/>
    <lineage>
        <taxon>Eukaryota</taxon>
        <taxon>Fungi</taxon>
        <taxon>Dikarya</taxon>
        <taxon>Basidiomycota</taxon>
        <taxon>Agaricomycotina</taxon>
        <taxon>Agaricomycetes</taxon>
        <taxon>Russulales</taxon>
        <taxon>Hericiaceae</taxon>
        <taxon>Hericium</taxon>
    </lineage>
</organism>
<keyword evidence="5 6" id="KW-1015">Disulfide bond</keyword>
<comment type="caution">
    <text evidence="7">The sequence shown here is derived from an EMBL/GenBank/DDBJ whole genome shotgun (WGS) entry which is preliminary data.</text>
</comment>
<evidence type="ECO:0000256" key="2">
    <source>
        <dbReference type="ARBA" id="ARBA00010446"/>
    </source>
</evidence>
<dbReference type="AlphaFoldDB" id="A0A4Z0A9J5"/>
<dbReference type="CDD" id="cd23507">
    <property type="entry name" value="hydrophobin_I"/>
    <property type="match status" value="1"/>
</dbReference>
<dbReference type="STRING" id="135208.A0A4Z0A9J5"/>
<protein>
    <recommendedName>
        <fullName evidence="6">Hydrophobin</fullName>
    </recommendedName>
</protein>
<dbReference type="Pfam" id="PF01185">
    <property type="entry name" value="Hydrophobin"/>
    <property type="match status" value="1"/>
</dbReference>
<evidence type="ECO:0000256" key="5">
    <source>
        <dbReference type="ARBA" id="ARBA00023157"/>
    </source>
</evidence>
<evidence type="ECO:0000256" key="1">
    <source>
        <dbReference type="ARBA" id="ARBA00004191"/>
    </source>
</evidence>
<evidence type="ECO:0000313" key="7">
    <source>
        <dbReference type="EMBL" id="TFY82971.1"/>
    </source>
</evidence>
<evidence type="ECO:0000256" key="6">
    <source>
        <dbReference type="RuleBase" id="RU365009"/>
    </source>
</evidence>
<evidence type="ECO:0000256" key="4">
    <source>
        <dbReference type="ARBA" id="ARBA00022525"/>
    </source>
</evidence>
<keyword evidence="8" id="KW-1185">Reference proteome</keyword>
<dbReference type="GO" id="GO:0005199">
    <property type="term" value="F:structural constituent of cell wall"/>
    <property type="evidence" value="ECO:0007669"/>
    <property type="project" value="InterPro"/>
</dbReference>
<comment type="subcellular location">
    <subcellularLocation>
        <location evidence="1 6">Secreted</location>
        <location evidence="1 6">Cell wall</location>
    </subcellularLocation>
</comment>
<accession>A0A4Z0A9J5</accession>
<dbReference type="SMART" id="SM00075">
    <property type="entry name" value="HYDRO"/>
    <property type="match status" value="1"/>
</dbReference>
<dbReference type="Proteomes" id="UP000298061">
    <property type="component" value="Unassembled WGS sequence"/>
</dbReference>
<dbReference type="EMBL" id="SFCI01000063">
    <property type="protein sequence ID" value="TFY82971.1"/>
    <property type="molecule type" value="Genomic_DNA"/>
</dbReference>
<keyword evidence="6" id="KW-0732">Signal</keyword>
<name>A0A4Z0A9J5_9AGAM</name>
<feature type="signal peptide" evidence="6">
    <location>
        <begin position="1"/>
        <end position="21"/>
    </location>
</feature>
<dbReference type="InterPro" id="IPR001338">
    <property type="entry name" value="Class_I_Hydrophobin"/>
</dbReference>
<evidence type="ECO:0000313" key="8">
    <source>
        <dbReference type="Proteomes" id="UP000298061"/>
    </source>
</evidence>
<keyword evidence="3 6" id="KW-0134">Cell wall</keyword>